<reference evidence="2" key="1">
    <citation type="journal article" date="2021" name="Environ. Microbiol.">
        <title>Genomic characterization of three novel Desulfobacterota classes expand the metabolic and phylogenetic diversity of the phylum.</title>
        <authorList>
            <person name="Murphy C.L."/>
            <person name="Biggerstaff J."/>
            <person name="Eichhorn A."/>
            <person name="Ewing E."/>
            <person name="Shahan R."/>
            <person name="Soriano D."/>
            <person name="Stewart S."/>
            <person name="VanMol K."/>
            <person name="Walker R."/>
            <person name="Walters P."/>
            <person name="Elshahed M.S."/>
            <person name="Youssef N.H."/>
        </authorList>
    </citation>
    <scope>NUCLEOTIDE SEQUENCE</scope>
    <source>
        <strain evidence="2">Zod_Metabat.24</strain>
    </source>
</reference>
<name>A0A9D8KDZ7_9DELT</name>
<keyword evidence="1" id="KW-0472">Membrane</keyword>
<keyword evidence="1" id="KW-1133">Transmembrane helix</keyword>
<keyword evidence="1" id="KW-0812">Transmembrane</keyword>
<evidence type="ECO:0000313" key="2">
    <source>
        <dbReference type="EMBL" id="MBN1572352.1"/>
    </source>
</evidence>
<dbReference type="Proteomes" id="UP000809273">
    <property type="component" value="Unassembled WGS sequence"/>
</dbReference>
<proteinExistence type="predicted"/>
<gene>
    <name evidence="2" type="ORF">JW984_04055</name>
</gene>
<evidence type="ECO:0000256" key="1">
    <source>
        <dbReference type="SAM" id="Phobius"/>
    </source>
</evidence>
<evidence type="ECO:0000313" key="3">
    <source>
        <dbReference type="Proteomes" id="UP000809273"/>
    </source>
</evidence>
<sequence length="56" mass="6060">MWDIIIVFSVVLLASFYIIRRIVKALSLKDGASGCGSCPMSGNCAMYVKGEGCEKK</sequence>
<dbReference type="EMBL" id="JAFGIX010000020">
    <property type="protein sequence ID" value="MBN1572352.1"/>
    <property type="molecule type" value="Genomic_DNA"/>
</dbReference>
<protein>
    <submittedName>
        <fullName evidence="2">FeoB-associated Cys-rich membrane protein</fullName>
    </submittedName>
</protein>
<reference evidence="2" key="2">
    <citation type="submission" date="2021-01" db="EMBL/GenBank/DDBJ databases">
        <authorList>
            <person name="Hahn C.R."/>
            <person name="Youssef N.H."/>
            <person name="Elshahed M."/>
        </authorList>
    </citation>
    <scope>NUCLEOTIDE SEQUENCE</scope>
    <source>
        <strain evidence="2">Zod_Metabat.24</strain>
    </source>
</reference>
<dbReference type="AlphaFoldDB" id="A0A9D8KDZ7"/>
<comment type="caution">
    <text evidence="2">The sequence shown here is derived from an EMBL/GenBank/DDBJ whole genome shotgun (WGS) entry which is preliminary data.</text>
</comment>
<feature type="transmembrane region" description="Helical" evidence="1">
    <location>
        <begin position="6"/>
        <end position="23"/>
    </location>
</feature>
<organism evidence="2 3">
    <name type="scientific">Candidatus Zymogenus saltonus</name>
    <dbReference type="NCBI Taxonomy" id="2844893"/>
    <lineage>
        <taxon>Bacteria</taxon>
        <taxon>Deltaproteobacteria</taxon>
        <taxon>Candidatus Zymogenia</taxon>
        <taxon>Candidatus Zymogeniales</taxon>
        <taxon>Candidatus Zymogenaceae</taxon>
        <taxon>Candidatus Zymogenus</taxon>
    </lineage>
</organism>
<dbReference type="Pfam" id="PF12669">
    <property type="entry name" value="FeoB_associated"/>
    <property type="match status" value="1"/>
</dbReference>
<accession>A0A9D8KDZ7</accession>